<dbReference type="Gene3D" id="3.90.1310.10">
    <property type="entry name" value="Penicillin-binding protein 2a (Domain 2)"/>
    <property type="match status" value="1"/>
</dbReference>
<dbReference type="Pfam" id="PF05223">
    <property type="entry name" value="MecA_N"/>
    <property type="match status" value="1"/>
</dbReference>
<evidence type="ECO:0000256" key="1">
    <source>
        <dbReference type="ARBA" id="ARBA00004370"/>
    </source>
</evidence>
<evidence type="ECO:0000259" key="5">
    <source>
        <dbReference type="Pfam" id="PF00905"/>
    </source>
</evidence>
<dbReference type="Gene3D" id="3.30.1390.30">
    <property type="entry name" value="Penicillin-binding protein 2a, domain 3"/>
    <property type="match status" value="1"/>
</dbReference>
<dbReference type="InterPro" id="IPR036138">
    <property type="entry name" value="PBP_dimer_sf"/>
</dbReference>
<evidence type="ECO:0000259" key="6">
    <source>
        <dbReference type="Pfam" id="PF03717"/>
    </source>
</evidence>
<comment type="similarity">
    <text evidence="2">Belongs to the transpeptidase family.</text>
</comment>
<dbReference type="GO" id="GO:0071555">
    <property type="term" value="P:cell wall organization"/>
    <property type="evidence" value="ECO:0007669"/>
    <property type="project" value="TreeGrafter"/>
</dbReference>
<dbReference type="Pfam" id="PF03717">
    <property type="entry name" value="PBP_dimer"/>
    <property type="match status" value="1"/>
</dbReference>
<dbReference type="SUPFAM" id="SSF54427">
    <property type="entry name" value="NTF2-like"/>
    <property type="match status" value="1"/>
</dbReference>
<evidence type="ECO:0000256" key="4">
    <source>
        <dbReference type="SAM" id="SignalP"/>
    </source>
</evidence>
<keyword evidence="4" id="KW-0732">Signal</keyword>
<gene>
    <name evidence="8" type="primary">pbp</name>
    <name evidence="8" type="ORF">FILTAD_01120</name>
</gene>
<evidence type="ECO:0000313" key="8">
    <source>
        <dbReference type="EMBL" id="VDC24900.1"/>
    </source>
</evidence>
<dbReference type="Proteomes" id="UP000270468">
    <property type="component" value="Unassembled WGS sequence"/>
</dbReference>
<dbReference type="GO" id="GO:0005886">
    <property type="term" value="C:plasma membrane"/>
    <property type="evidence" value="ECO:0007669"/>
    <property type="project" value="TreeGrafter"/>
</dbReference>
<dbReference type="Gene3D" id="3.40.710.10">
    <property type="entry name" value="DD-peptidase/beta-lactamase superfamily"/>
    <property type="match status" value="1"/>
</dbReference>
<proteinExistence type="inferred from homology"/>
<dbReference type="Gene3D" id="3.10.450.100">
    <property type="entry name" value="NTF2-like, domain 1"/>
    <property type="match status" value="1"/>
</dbReference>
<dbReference type="InterPro" id="IPR012338">
    <property type="entry name" value="Beta-lactam/transpept-like"/>
</dbReference>
<dbReference type="InterPro" id="IPR005311">
    <property type="entry name" value="PBP_dimer"/>
</dbReference>
<dbReference type="PROSITE" id="PS51257">
    <property type="entry name" value="PROKAR_LIPOPROTEIN"/>
    <property type="match status" value="1"/>
</dbReference>
<reference evidence="8 9" key="1">
    <citation type="submission" date="2018-11" db="EMBL/GenBank/DDBJ databases">
        <authorList>
            <person name="Criscuolo A."/>
        </authorList>
    </citation>
    <scope>NUCLEOTIDE SEQUENCE [LARGE SCALE GENOMIC DNA]</scope>
    <source>
        <strain evidence="8">ATB-66</strain>
    </source>
</reference>
<comment type="subcellular location">
    <subcellularLocation>
        <location evidence="1">Membrane</location>
    </subcellularLocation>
</comment>
<name>A0A3P5X0R7_9BACL</name>
<feature type="domain" description="Penicillin-binding protein dimerisation" evidence="6">
    <location>
        <begin position="156"/>
        <end position="317"/>
    </location>
</feature>
<feature type="domain" description="Penicillin-binding protein transpeptidase" evidence="5">
    <location>
        <begin position="356"/>
        <end position="664"/>
    </location>
</feature>
<feature type="signal peptide" evidence="4">
    <location>
        <begin position="1"/>
        <end position="18"/>
    </location>
</feature>
<keyword evidence="9" id="KW-1185">Reference proteome</keyword>
<dbReference type="InterPro" id="IPR001460">
    <property type="entry name" value="PCN-bd_Tpept"/>
</dbReference>
<evidence type="ECO:0000313" key="9">
    <source>
        <dbReference type="Proteomes" id="UP000270468"/>
    </source>
</evidence>
<dbReference type="GO" id="GO:0008658">
    <property type="term" value="F:penicillin binding"/>
    <property type="evidence" value="ECO:0007669"/>
    <property type="project" value="InterPro"/>
</dbReference>
<feature type="domain" description="NTF2-like N-terminal transpeptidase" evidence="7">
    <location>
        <begin position="25"/>
        <end position="148"/>
    </location>
</feature>
<accession>A0A3P5X0R7</accession>
<dbReference type="InterPro" id="IPR032710">
    <property type="entry name" value="NTF2-like_dom_sf"/>
</dbReference>
<organism evidence="8 9">
    <name type="scientific">Filibacter tadaridae</name>
    <dbReference type="NCBI Taxonomy" id="2483811"/>
    <lineage>
        <taxon>Bacteria</taxon>
        <taxon>Bacillati</taxon>
        <taxon>Bacillota</taxon>
        <taxon>Bacilli</taxon>
        <taxon>Bacillales</taxon>
        <taxon>Caryophanaceae</taxon>
        <taxon>Filibacter</taxon>
    </lineage>
</organism>
<dbReference type="GO" id="GO:0071972">
    <property type="term" value="F:peptidoglycan L,D-transpeptidase activity"/>
    <property type="evidence" value="ECO:0007669"/>
    <property type="project" value="TreeGrafter"/>
</dbReference>
<feature type="chain" id="PRO_5018102032" evidence="4">
    <location>
        <begin position="19"/>
        <end position="668"/>
    </location>
</feature>
<evidence type="ECO:0000256" key="3">
    <source>
        <dbReference type="ARBA" id="ARBA00023136"/>
    </source>
</evidence>
<dbReference type="RefSeq" id="WP_124069542.1">
    <property type="nucleotide sequence ID" value="NZ_CBCRXF010000015.1"/>
</dbReference>
<dbReference type="Pfam" id="PF00905">
    <property type="entry name" value="Transpeptidase"/>
    <property type="match status" value="1"/>
</dbReference>
<protein>
    <submittedName>
        <fullName evidence="8">Beta-lactam-inducible penicillin-binding protein</fullName>
    </submittedName>
</protein>
<sequence>MKKWRVLSIFLILIIALAACSKKDTPEDRLASYTKLWKDAEFTKMYEGYLSDASKDVFGPDEYIDRTTKLYKDLAITDVQIKFKNPDEDKKYKKEDQPEFPVQIKMETVAGPIEFEKKVMMTYGKSGEEENWFVEWDPSFNLPNLTMNDKVGVSKLPSKRGEILDRNGSPLAINGKGYEAGIVPEKFNEEKDAERLAKILNTTPDYIKKQLNQSWVKPDQFVPIKKVASTQNAIVEKMIEVPGVTYTQVEMREYPYGESLSHLVGYIGRINADELEKVKDKGYKETDLIGKRGLEQLLDEQLRGEDGARIYIEKTNENAEKITIAEKTAVDGKSLSLTIDADLQQKTFKAMDGEAGTATAIDPKTGEVLVLTSSPAFDPNEFVIGVSASHYDKLSKDPLQPLLNRFAATYAPGSAIKPITAAIGLEAGTIKPEKGYTIEGKRWKKDESWGNFGVTRVYTPPNPINLKKAIVHSDNIYFAMEAIEMGKKTLIEGFKKFGFEKDIPFSYPLRASQISNDVTIGTEAQLVDTSYGQGQMLMNIVHLASSYSPLLTNGKMVKPVLFADETKSEIWKEGLISPENAAILRADLREVVTKGSGKDADIPSVKISGKTGTAELKSGQDKRGKENGFFVGYQTDETAYIMAMMIESIEDNGGSGYVVKKVAEVMAE</sequence>
<dbReference type="GO" id="GO:0046677">
    <property type="term" value="P:response to antibiotic"/>
    <property type="evidence" value="ECO:0007669"/>
    <property type="project" value="InterPro"/>
</dbReference>
<dbReference type="EMBL" id="UXAV01000031">
    <property type="protein sequence ID" value="VDC24900.1"/>
    <property type="molecule type" value="Genomic_DNA"/>
</dbReference>
<dbReference type="SUPFAM" id="SSF56601">
    <property type="entry name" value="beta-lactamase/transpeptidase-like"/>
    <property type="match status" value="1"/>
</dbReference>
<dbReference type="PANTHER" id="PTHR30627:SF25">
    <property type="entry name" value="PENICILLIN-BINDING PROTEIN 3"/>
    <property type="match status" value="1"/>
</dbReference>
<keyword evidence="3" id="KW-0472">Membrane</keyword>
<dbReference type="AlphaFoldDB" id="A0A3P5X0R7"/>
<dbReference type="PANTHER" id="PTHR30627">
    <property type="entry name" value="PEPTIDOGLYCAN D,D-TRANSPEPTIDASE"/>
    <property type="match status" value="1"/>
</dbReference>
<dbReference type="InterPro" id="IPR050515">
    <property type="entry name" value="Beta-lactam/transpept"/>
</dbReference>
<evidence type="ECO:0000259" key="7">
    <source>
        <dbReference type="Pfam" id="PF05223"/>
    </source>
</evidence>
<evidence type="ECO:0000256" key="2">
    <source>
        <dbReference type="ARBA" id="ARBA00007171"/>
    </source>
</evidence>
<dbReference type="InterPro" id="IPR007887">
    <property type="entry name" value="MecA_N"/>
</dbReference>
<dbReference type="SUPFAM" id="SSF56519">
    <property type="entry name" value="Penicillin binding protein dimerisation domain"/>
    <property type="match status" value="1"/>
</dbReference>
<dbReference type="OrthoDB" id="9770103at2"/>